<dbReference type="EMBL" id="JAOPKA010000016">
    <property type="protein sequence ID" value="MCU4743532.1"/>
    <property type="molecule type" value="Genomic_DNA"/>
</dbReference>
<evidence type="ECO:0000313" key="2">
    <source>
        <dbReference type="EMBL" id="MCU4743532.1"/>
    </source>
</evidence>
<reference evidence="2 4" key="1">
    <citation type="submission" date="2022-09" db="EMBL/GenBank/DDBJ databases">
        <title>Enrichment on poylsaccharides allowed isolation of novel metabolic and taxonomic groups of Haloarchaea.</title>
        <authorList>
            <person name="Sorokin D.Y."/>
            <person name="Elcheninov A.G."/>
            <person name="Khizhniak T.V."/>
            <person name="Kolganova T.V."/>
            <person name="Kublanov I.V."/>
        </authorList>
    </citation>
    <scope>NUCLEOTIDE SEQUENCE</scope>
    <source>
        <strain evidence="3 4">AArc-m2/3/4</strain>
        <strain evidence="2">AArc-xg1-1</strain>
    </source>
</reference>
<evidence type="ECO:0000313" key="3">
    <source>
        <dbReference type="EMBL" id="MCU4974828.1"/>
    </source>
</evidence>
<evidence type="ECO:0000259" key="1">
    <source>
        <dbReference type="PROSITE" id="PS50846"/>
    </source>
</evidence>
<dbReference type="Proteomes" id="UP001321018">
    <property type="component" value="Unassembled WGS sequence"/>
</dbReference>
<keyword evidence="4" id="KW-1185">Reference proteome</keyword>
<dbReference type="GO" id="GO:0046872">
    <property type="term" value="F:metal ion binding"/>
    <property type="evidence" value="ECO:0007669"/>
    <property type="project" value="InterPro"/>
</dbReference>
<organism evidence="2 5">
    <name type="scientific">Natronoglomus mannanivorans</name>
    <dbReference type="NCBI Taxonomy" id="2979990"/>
    <lineage>
        <taxon>Archaea</taxon>
        <taxon>Methanobacteriati</taxon>
        <taxon>Methanobacteriota</taxon>
        <taxon>Stenosarchaea group</taxon>
        <taxon>Halobacteria</taxon>
        <taxon>Halobacteriales</taxon>
        <taxon>Natrialbaceae</taxon>
        <taxon>Natronoglomus</taxon>
    </lineage>
</organism>
<dbReference type="EMBL" id="JAOPKB010000014">
    <property type="protein sequence ID" value="MCU4974828.1"/>
    <property type="molecule type" value="Genomic_DNA"/>
</dbReference>
<dbReference type="Gene3D" id="3.30.70.100">
    <property type="match status" value="1"/>
</dbReference>
<dbReference type="InterPro" id="IPR006121">
    <property type="entry name" value="HMA_dom"/>
</dbReference>
<dbReference type="AlphaFoldDB" id="A0AAP2Z1K3"/>
<evidence type="ECO:0000313" key="5">
    <source>
        <dbReference type="Proteomes" id="UP001321018"/>
    </source>
</evidence>
<name>A0AAP2Z1K3_9EURY</name>
<dbReference type="Pfam" id="PF00403">
    <property type="entry name" value="HMA"/>
    <property type="match status" value="1"/>
</dbReference>
<dbReference type="InterPro" id="IPR036163">
    <property type="entry name" value="HMA_dom_sf"/>
</dbReference>
<dbReference type="Proteomes" id="UP001320972">
    <property type="component" value="Unassembled WGS sequence"/>
</dbReference>
<dbReference type="SUPFAM" id="SSF55008">
    <property type="entry name" value="HMA, heavy metal-associated domain"/>
    <property type="match status" value="1"/>
</dbReference>
<accession>A0AAP2Z1K3</accession>
<dbReference type="RefSeq" id="WP_338005351.1">
    <property type="nucleotide sequence ID" value="NZ_JAOPKA010000016.1"/>
</dbReference>
<feature type="domain" description="HMA" evidence="1">
    <location>
        <begin position="2"/>
        <end position="68"/>
    </location>
</feature>
<dbReference type="CDD" id="cd00371">
    <property type="entry name" value="HMA"/>
    <property type="match status" value="1"/>
</dbReference>
<dbReference type="PROSITE" id="PS50846">
    <property type="entry name" value="HMA_2"/>
    <property type="match status" value="1"/>
</dbReference>
<sequence>MEETTLEVDGMSCGGCEKNVRTALEALEGVSSATADHTASEVRVTHDETLVDRQTLSGTIEDAGYEVAG</sequence>
<protein>
    <submittedName>
        <fullName evidence="2">Cation transporter</fullName>
    </submittedName>
</protein>
<comment type="caution">
    <text evidence="2">The sequence shown here is derived from an EMBL/GenBank/DDBJ whole genome shotgun (WGS) entry which is preliminary data.</text>
</comment>
<gene>
    <name evidence="3" type="ORF">OB955_19085</name>
    <name evidence="2" type="ORF">OB960_19285</name>
</gene>
<evidence type="ECO:0000313" key="4">
    <source>
        <dbReference type="Proteomes" id="UP001320972"/>
    </source>
</evidence>
<proteinExistence type="predicted"/>